<dbReference type="GO" id="GO:0016652">
    <property type="term" value="F:oxidoreductase activity, acting on NAD(P)H as acceptor"/>
    <property type="evidence" value="ECO:0007669"/>
    <property type="project" value="UniProtKB-UniRule"/>
</dbReference>
<dbReference type="STRING" id="407022.SAMN05661044_04401"/>
<dbReference type="GO" id="GO:0016655">
    <property type="term" value="F:oxidoreductase activity, acting on NAD(P)H, quinone or similar compound as acceptor"/>
    <property type="evidence" value="ECO:0007669"/>
    <property type="project" value="InterPro"/>
</dbReference>
<dbReference type="Gene3D" id="3.40.50.360">
    <property type="match status" value="1"/>
</dbReference>
<keyword evidence="3 6" id="KW-0560">Oxidoreductase</keyword>
<feature type="binding site" evidence="6">
    <location>
        <begin position="16"/>
        <end position="18"/>
    </location>
    <ligand>
        <name>FMN</name>
        <dbReference type="ChEBI" id="CHEBI:58210"/>
    </ligand>
</feature>
<dbReference type="SUPFAM" id="SSF52218">
    <property type="entry name" value="Flavoproteins"/>
    <property type="match status" value="1"/>
</dbReference>
<comment type="catalytic activity">
    <reaction evidence="6">
        <text>2 a quinone + NADH + H(+) = 2 a 1,4-benzosemiquinone + NAD(+)</text>
        <dbReference type="Rhea" id="RHEA:65952"/>
        <dbReference type="ChEBI" id="CHEBI:15378"/>
        <dbReference type="ChEBI" id="CHEBI:57540"/>
        <dbReference type="ChEBI" id="CHEBI:57945"/>
        <dbReference type="ChEBI" id="CHEBI:132124"/>
        <dbReference type="ChEBI" id="CHEBI:134225"/>
    </reaction>
</comment>
<dbReference type="OrthoDB" id="9805013at2"/>
<comment type="similarity">
    <text evidence="6">Belongs to the azoreductase type 1 family.</text>
</comment>
<keyword evidence="9" id="KW-1185">Reference proteome</keyword>
<evidence type="ECO:0000256" key="5">
    <source>
        <dbReference type="ARBA" id="ARBA00048542"/>
    </source>
</evidence>
<evidence type="ECO:0000256" key="4">
    <source>
        <dbReference type="ARBA" id="ARBA00023027"/>
    </source>
</evidence>
<gene>
    <name evidence="6" type="primary">azoR</name>
    <name evidence="8" type="ORF">SAMN05661044_04401</name>
</gene>
<comment type="subunit">
    <text evidence="6">Homodimer.</text>
</comment>
<dbReference type="InterPro" id="IPR023048">
    <property type="entry name" value="NADH:quinone_OxRdtase_FMN_depd"/>
</dbReference>
<evidence type="ECO:0000256" key="2">
    <source>
        <dbReference type="ARBA" id="ARBA00022643"/>
    </source>
</evidence>
<dbReference type="Proteomes" id="UP000199421">
    <property type="component" value="Unassembled WGS sequence"/>
</dbReference>
<comment type="function">
    <text evidence="6">Quinone reductase that provides resistance to thiol-specific stress caused by electrophilic quinones.</text>
</comment>
<dbReference type="InterPro" id="IPR003680">
    <property type="entry name" value="Flavodoxin_fold"/>
</dbReference>
<evidence type="ECO:0000313" key="8">
    <source>
        <dbReference type="EMBL" id="SEM15982.1"/>
    </source>
</evidence>
<reference evidence="9" key="1">
    <citation type="submission" date="2016-10" db="EMBL/GenBank/DDBJ databases">
        <authorList>
            <person name="Varghese N."/>
            <person name="Submissions S."/>
        </authorList>
    </citation>
    <scope>NUCLEOTIDE SEQUENCE [LARGE SCALE GENOMIC DNA]</scope>
    <source>
        <strain evidence="9">DSM 18733</strain>
    </source>
</reference>
<dbReference type="HAMAP" id="MF_01216">
    <property type="entry name" value="Azoreductase_type1"/>
    <property type="match status" value="1"/>
</dbReference>
<comment type="catalytic activity">
    <reaction evidence="5">
        <text>N,N-dimethyl-1,4-phenylenediamine + anthranilate + 2 NAD(+) = 2-(4-dimethylaminophenyl)diazenylbenzoate + 2 NADH + 2 H(+)</text>
        <dbReference type="Rhea" id="RHEA:55872"/>
        <dbReference type="ChEBI" id="CHEBI:15378"/>
        <dbReference type="ChEBI" id="CHEBI:15783"/>
        <dbReference type="ChEBI" id="CHEBI:16567"/>
        <dbReference type="ChEBI" id="CHEBI:57540"/>
        <dbReference type="ChEBI" id="CHEBI:57945"/>
        <dbReference type="ChEBI" id="CHEBI:71579"/>
        <dbReference type="EC" id="1.7.1.17"/>
    </reaction>
    <physiologicalReaction direction="right-to-left" evidence="5">
        <dbReference type="Rhea" id="RHEA:55874"/>
    </physiologicalReaction>
</comment>
<proteinExistence type="inferred from homology"/>
<keyword evidence="2 6" id="KW-0288">FMN</keyword>
<evidence type="ECO:0000256" key="6">
    <source>
        <dbReference type="HAMAP-Rule" id="MF_01216"/>
    </source>
</evidence>
<evidence type="ECO:0000256" key="1">
    <source>
        <dbReference type="ARBA" id="ARBA00022630"/>
    </source>
</evidence>
<evidence type="ECO:0000259" key="7">
    <source>
        <dbReference type="Pfam" id="PF02525"/>
    </source>
</evidence>
<dbReference type="EC" id="1.7.1.17" evidence="6"/>
<dbReference type="InterPro" id="IPR029039">
    <property type="entry name" value="Flavoprotein-like_sf"/>
</dbReference>
<dbReference type="Pfam" id="PF02525">
    <property type="entry name" value="Flavodoxin_2"/>
    <property type="match status" value="1"/>
</dbReference>
<dbReference type="EC" id="1.6.5.-" evidence="6"/>
<dbReference type="PANTHER" id="PTHR43741:SF4">
    <property type="entry name" value="FMN-DEPENDENT NADH:QUINONE OXIDOREDUCTASE"/>
    <property type="match status" value="1"/>
</dbReference>
<comment type="function">
    <text evidence="6">Also exhibits azoreductase activity. Catalyzes the reductive cleavage of the azo bond in aromatic azo compounds to the corresponding amines.</text>
</comment>
<dbReference type="RefSeq" id="WP_093329014.1">
    <property type="nucleotide sequence ID" value="NZ_FOAF01000008.1"/>
</dbReference>
<comment type="caution">
    <text evidence="6">Lacks conserved residue(s) required for the propagation of feature annotation.</text>
</comment>
<dbReference type="InterPro" id="IPR050104">
    <property type="entry name" value="FMN-dep_NADH:Q_OxRdtase_AzoR1"/>
</dbReference>
<keyword evidence="4 6" id="KW-0520">NAD</keyword>
<keyword evidence="1 6" id="KW-0285">Flavoprotein</keyword>
<feature type="binding site" evidence="6">
    <location>
        <begin position="140"/>
        <end position="143"/>
    </location>
    <ligand>
        <name>FMN</name>
        <dbReference type="ChEBI" id="CHEBI:58210"/>
    </ligand>
</feature>
<dbReference type="GO" id="GO:0009055">
    <property type="term" value="F:electron transfer activity"/>
    <property type="evidence" value="ECO:0007669"/>
    <property type="project" value="UniProtKB-UniRule"/>
</dbReference>
<sequence>MKKILQIISSVNGNQSFSLKLSNTILERLLSIYPGSTVQMRDLAKNPLPHLEDTHFTAFYKPSESLTEDDRSALLPSDEAIKEVQEAEIIVIGVPLYNFGIPSTLKAWVDHITRAGLTFRYNENGPEGLLINKKVYLAISSGGVYSEGPLKGYDFVEPYLKTILGFIGLTDIIVFRIEGTLVAEIKDAAWPKTAESVEAYAF</sequence>
<feature type="domain" description="Flavodoxin-like fold" evidence="7">
    <location>
        <begin position="2"/>
        <end position="199"/>
    </location>
</feature>
<dbReference type="AlphaFoldDB" id="A0A1H7W315"/>
<dbReference type="EMBL" id="FOAF01000008">
    <property type="protein sequence ID" value="SEM15982.1"/>
    <property type="molecule type" value="Genomic_DNA"/>
</dbReference>
<feature type="binding site" evidence="6">
    <location>
        <position position="10"/>
    </location>
    <ligand>
        <name>FMN</name>
        <dbReference type="ChEBI" id="CHEBI:58210"/>
    </ligand>
</feature>
<organism evidence="8 9">
    <name type="scientific">Olivibacter domesticus</name>
    <name type="common">Pseudosphingobacterium domesticum</name>
    <dbReference type="NCBI Taxonomy" id="407022"/>
    <lineage>
        <taxon>Bacteria</taxon>
        <taxon>Pseudomonadati</taxon>
        <taxon>Bacteroidota</taxon>
        <taxon>Sphingobacteriia</taxon>
        <taxon>Sphingobacteriales</taxon>
        <taxon>Sphingobacteriaceae</taxon>
        <taxon>Olivibacter</taxon>
    </lineage>
</organism>
<evidence type="ECO:0000313" key="9">
    <source>
        <dbReference type="Proteomes" id="UP000199421"/>
    </source>
</evidence>
<evidence type="ECO:0000256" key="3">
    <source>
        <dbReference type="ARBA" id="ARBA00023002"/>
    </source>
</evidence>
<name>A0A1H7W315_OLID1</name>
<comment type="cofactor">
    <cofactor evidence="6">
        <name>FMN</name>
        <dbReference type="ChEBI" id="CHEBI:58210"/>
    </cofactor>
    <text evidence="6">Binds 1 FMN per subunit.</text>
</comment>
<dbReference type="GO" id="GO:0010181">
    <property type="term" value="F:FMN binding"/>
    <property type="evidence" value="ECO:0007669"/>
    <property type="project" value="UniProtKB-UniRule"/>
</dbReference>
<dbReference type="PANTHER" id="PTHR43741">
    <property type="entry name" value="FMN-DEPENDENT NADH-AZOREDUCTASE 1"/>
    <property type="match status" value="1"/>
</dbReference>
<accession>A0A1H7W315</accession>
<protein>
    <recommendedName>
        <fullName evidence="6">FMN dependent NADH:quinone oxidoreductase</fullName>
        <ecNumber evidence="6">1.6.5.-</ecNumber>
    </recommendedName>
    <alternativeName>
        <fullName evidence="6">Azo-dye reductase</fullName>
    </alternativeName>
    <alternativeName>
        <fullName evidence="6">FMN-dependent NADH-azo compound oxidoreductase</fullName>
    </alternativeName>
    <alternativeName>
        <fullName evidence="6">FMN-dependent NADH-azoreductase</fullName>
        <ecNumber evidence="6">1.7.1.17</ecNumber>
    </alternativeName>
</protein>